<dbReference type="Gene3D" id="4.10.410.10">
    <property type="entry name" value="Pancreatic trypsin inhibitor Kunitz domain"/>
    <property type="match status" value="2"/>
</dbReference>
<keyword evidence="3" id="KW-1015">Disulfide bond</keyword>
<evidence type="ECO:0000259" key="5">
    <source>
        <dbReference type="PROSITE" id="PS50279"/>
    </source>
</evidence>
<evidence type="ECO:0000256" key="4">
    <source>
        <dbReference type="SAM" id="SignalP"/>
    </source>
</evidence>
<dbReference type="InterPro" id="IPR020901">
    <property type="entry name" value="Prtase_inh_Kunz-CS"/>
</dbReference>
<dbReference type="InterPro" id="IPR050098">
    <property type="entry name" value="TFPI/VKTCI-like"/>
</dbReference>
<dbReference type="EMBL" id="QCYY01002544">
    <property type="protein sequence ID" value="ROT69618.1"/>
    <property type="molecule type" value="Genomic_DNA"/>
</dbReference>
<dbReference type="STRING" id="6689.A0A423T019"/>
<dbReference type="CDD" id="cd00109">
    <property type="entry name" value="Kunitz-type"/>
    <property type="match status" value="2"/>
</dbReference>
<dbReference type="AlphaFoldDB" id="A0A423T019"/>
<dbReference type="Proteomes" id="UP000283509">
    <property type="component" value="Unassembled WGS sequence"/>
</dbReference>
<dbReference type="FunFam" id="4.10.410.10:FF:000020">
    <property type="entry name" value="Collagen, type VI, alpha 3"/>
    <property type="match status" value="1"/>
</dbReference>
<feature type="domain" description="BPTI/Kunitz inhibitor" evidence="5">
    <location>
        <begin position="34"/>
        <end position="84"/>
    </location>
</feature>
<keyword evidence="7" id="KW-1185">Reference proteome</keyword>
<dbReference type="PROSITE" id="PS50279">
    <property type="entry name" value="BPTI_KUNITZ_2"/>
    <property type="match status" value="2"/>
</dbReference>
<proteinExistence type="predicted"/>
<accession>A0A423T019</accession>
<dbReference type="SMART" id="SM00131">
    <property type="entry name" value="KU"/>
    <property type="match status" value="2"/>
</dbReference>
<dbReference type="PANTHER" id="PTHR10083:SF375">
    <property type="entry name" value="BPTI_KUNITZ INHIBITOR DOMAIN-CONTAINING PROTEIN"/>
    <property type="match status" value="1"/>
</dbReference>
<keyword evidence="2" id="KW-0722">Serine protease inhibitor</keyword>
<dbReference type="PROSITE" id="PS00280">
    <property type="entry name" value="BPTI_KUNITZ_1"/>
    <property type="match status" value="2"/>
</dbReference>
<feature type="signal peptide" evidence="4">
    <location>
        <begin position="1"/>
        <end position="16"/>
    </location>
</feature>
<dbReference type="SUPFAM" id="SSF57362">
    <property type="entry name" value="BPTI-like"/>
    <property type="match status" value="2"/>
</dbReference>
<dbReference type="InterPro" id="IPR002223">
    <property type="entry name" value="Kunitz_BPTI"/>
</dbReference>
<keyword evidence="1" id="KW-0646">Protease inhibitor</keyword>
<organism evidence="6 7">
    <name type="scientific">Penaeus vannamei</name>
    <name type="common">Whiteleg shrimp</name>
    <name type="synonym">Litopenaeus vannamei</name>
    <dbReference type="NCBI Taxonomy" id="6689"/>
    <lineage>
        <taxon>Eukaryota</taxon>
        <taxon>Metazoa</taxon>
        <taxon>Ecdysozoa</taxon>
        <taxon>Arthropoda</taxon>
        <taxon>Crustacea</taxon>
        <taxon>Multicrustacea</taxon>
        <taxon>Malacostraca</taxon>
        <taxon>Eumalacostraca</taxon>
        <taxon>Eucarida</taxon>
        <taxon>Decapoda</taxon>
        <taxon>Dendrobranchiata</taxon>
        <taxon>Penaeoidea</taxon>
        <taxon>Penaeidae</taxon>
        <taxon>Penaeus</taxon>
    </lineage>
</organism>
<dbReference type="InterPro" id="IPR036880">
    <property type="entry name" value="Kunitz_BPTI_sf"/>
</dbReference>
<dbReference type="GO" id="GO:0005615">
    <property type="term" value="C:extracellular space"/>
    <property type="evidence" value="ECO:0007669"/>
    <property type="project" value="TreeGrafter"/>
</dbReference>
<dbReference type="Pfam" id="PF00014">
    <property type="entry name" value="Kunitz_BPTI"/>
    <property type="match status" value="2"/>
</dbReference>
<sequence>MELILIFISFIPFAVAMRGNAITDDAAPRGPVDCRAERDVGSCASQEEAWYYNASADQCHFFVYSGCGGNTNRFPSRMACEEACQKLRCPVLDCPDSCTRGKTKTGCDTCNCSVEEAGYICGQPLQRGYCRALHYRWAWDATAKTCSTFVYGGCGGTENNFETKEMCLSVCKRTLDQA</sequence>
<feature type="domain" description="BPTI/Kunitz inhibitor" evidence="5">
    <location>
        <begin position="121"/>
        <end position="171"/>
    </location>
</feature>
<feature type="chain" id="PRO_5019325928" description="BPTI/Kunitz inhibitor domain-containing protein" evidence="4">
    <location>
        <begin position="17"/>
        <end position="178"/>
    </location>
</feature>
<protein>
    <recommendedName>
        <fullName evidence="5">BPTI/Kunitz inhibitor domain-containing protein</fullName>
    </recommendedName>
</protein>
<comment type="caution">
    <text evidence="6">The sequence shown here is derived from an EMBL/GenBank/DDBJ whole genome shotgun (WGS) entry which is preliminary data.</text>
</comment>
<gene>
    <name evidence="6" type="ORF">C7M84_012163</name>
</gene>
<evidence type="ECO:0000256" key="3">
    <source>
        <dbReference type="ARBA" id="ARBA00023157"/>
    </source>
</evidence>
<dbReference type="GO" id="GO:0004867">
    <property type="term" value="F:serine-type endopeptidase inhibitor activity"/>
    <property type="evidence" value="ECO:0007669"/>
    <property type="project" value="UniProtKB-KW"/>
</dbReference>
<reference evidence="6 7" key="1">
    <citation type="submission" date="2018-04" db="EMBL/GenBank/DDBJ databases">
        <authorList>
            <person name="Zhang X."/>
            <person name="Yuan J."/>
            <person name="Li F."/>
            <person name="Xiang J."/>
        </authorList>
    </citation>
    <scope>NUCLEOTIDE SEQUENCE [LARGE SCALE GENOMIC DNA]</scope>
    <source>
        <tissue evidence="6">Muscle</tissue>
    </source>
</reference>
<evidence type="ECO:0000313" key="6">
    <source>
        <dbReference type="EMBL" id="ROT69618.1"/>
    </source>
</evidence>
<name>A0A423T019_PENVA</name>
<dbReference type="OrthoDB" id="196393at2759"/>
<evidence type="ECO:0000313" key="7">
    <source>
        <dbReference type="Proteomes" id="UP000283509"/>
    </source>
</evidence>
<reference evidence="6 7" key="2">
    <citation type="submission" date="2019-01" db="EMBL/GenBank/DDBJ databases">
        <title>The decoding of complex shrimp genome reveals the adaptation for benthos swimmer, frequently molting mechanism and breeding impact on genome.</title>
        <authorList>
            <person name="Sun Y."/>
            <person name="Gao Y."/>
            <person name="Yu Y."/>
        </authorList>
    </citation>
    <scope>NUCLEOTIDE SEQUENCE [LARGE SCALE GENOMIC DNA]</scope>
    <source>
        <tissue evidence="6">Muscle</tissue>
    </source>
</reference>
<evidence type="ECO:0000256" key="1">
    <source>
        <dbReference type="ARBA" id="ARBA00022690"/>
    </source>
</evidence>
<dbReference type="PANTHER" id="PTHR10083">
    <property type="entry name" value="KUNITZ-TYPE PROTEASE INHIBITOR-RELATED"/>
    <property type="match status" value="1"/>
</dbReference>
<keyword evidence="4" id="KW-0732">Signal</keyword>
<evidence type="ECO:0000256" key="2">
    <source>
        <dbReference type="ARBA" id="ARBA00022900"/>
    </source>
</evidence>
<dbReference type="PRINTS" id="PR00759">
    <property type="entry name" value="BASICPTASE"/>
</dbReference>